<evidence type="ECO:0000256" key="1">
    <source>
        <dbReference type="SAM" id="Coils"/>
    </source>
</evidence>
<feature type="domain" description="Protein CR006 P-loop" evidence="2">
    <location>
        <begin position="13"/>
        <end position="500"/>
    </location>
</feature>
<dbReference type="Gene3D" id="3.40.50.300">
    <property type="entry name" value="P-loop containing nucleotide triphosphate hydrolases"/>
    <property type="match status" value="1"/>
</dbReference>
<sequence length="502" mass="58546">MTKNIIVDLNAVATFNCEDIEFSNQVNYIFGKNGTGKSTLAELVYGQFQGRYDVRIFSGFSGVISEDETLNAVILGKENIEVDNEIKKLRGEIDNLNKLVEIKITEYQNFEEEKKKLQRECDQGDRKLGRIYKEWAQKVNQQLTPPLVNSNYTAYHLKKEIECVREISVNEVTRYIEVLKAELKHASTIPTLSFNFIEILKKVNHLLGKKVEAFEVIPRLDSLEKRRFAEEGLNLHENLDTCIFCGSKIDSNEYNKLKRYFDATEVEELKQEIYYAKLELTDIVEKIEKVILKKDEFYLEYMYKVSPVIDDLENRKRKILSSLERLQRSLLEKDIFSASEQIKIPEISELVLDFTEYNKLVELNNNSSLEEKQNEARDSLRLHYLAILKKDNSEYTDLLKNNKSLKTEIEQINKKIEKSNQEYLNLKGKIEEKNLKICDLQERTISKLQLVESINKILGDNLNSFELVYQEDVGDKGHYQVKSRIDQTIRSIKELSTGEKIL</sequence>
<dbReference type="EMBL" id="UHIO01000001">
    <property type="protein sequence ID" value="SUP43772.1"/>
    <property type="molecule type" value="Genomic_DNA"/>
</dbReference>
<accession>A0A380NM56</accession>
<gene>
    <name evidence="3" type="ORF">NCTC12020_01329</name>
</gene>
<protein>
    <submittedName>
        <fullName evidence="3">Uncharacterized protein conserved in bacteria</fullName>
    </submittedName>
</protein>
<name>A0A380NM56_9FIRM</name>
<dbReference type="InterPro" id="IPR026866">
    <property type="entry name" value="CR006_AAA"/>
</dbReference>
<reference evidence="3 4" key="1">
    <citation type="submission" date="2018-06" db="EMBL/GenBank/DDBJ databases">
        <authorList>
            <consortium name="Pathogen Informatics"/>
            <person name="Doyle S."/>
        </authorList>
    </citation>
    <scope>NUCLEOTIDE SEQUENCE [LARGE SCALE GENOMIC DNA]</scope>
    <source>
        <strain evidence="3 4">NCTC12020</strain>
    </source>
</reference>
<feature type="coiled-coil region" evidence="1">
    <location>
        <begin position="79"/>
        <end position="127"/>
    </location>
</feature>
<evidence type="ECO:0000259" key="2">
    <source>
        <dbReference type="Pfam" id="PF13166"/>
    </source>
</evidence>
<dbReference type="SUPFAM" id="SSF52540">
    <property type="entry name" value="P-loop containing nucleoside triphosphate hydrolases"/>
    <property type="match status" value="2"/>
</dbReference>
<dbReference type="AlphaFoldDB" id="A0A380NM56"/>
<keyword evidence="1" id="KW-0175">Coiled coil</keyword>
<proteinExistence type="predicted"/>
<evidence type="ECO:0000313" key="3">
    <source>
        <dbReference type="EMBL" id="SUP43772.1"/>
    </source>
</evidence>
<evidence type="ECO:0000313" key="4">
    <source>
        <dbReference type="Proteomes" id="UP000255367"/>
    </source>
</evidence>
<organism evidence="3 4">
    <name type="scientific">Veillonella criceti</name>
    <dbReference type="NCBI Taxonomy" id="103891"/>
    <lineage>
        <taxon>Bacteria</taxon>
        <taxon>Bacillati</taxon>
        <taxon>Bacillota</taxon>
        <taxon>Negativicutes</taxon>
        <taxon>Veillonellales</taxon>
        <taxon>Veillonellaceae</taxon>
        <taxon>Veillonella</taxon>
    </lineage>
</organism>
<dbReference type="Proteomes" id="UP000255367">
    <property type="component" value="Unassembled WGS sequence"/>
</dbReference>
<feature type="coiled-coil region" evidence="1">
    <location>
        <begin position="388"/>
        <end position="436"/>
    </location>
</feature>
<dbReference type="OrthoDB" id="9795565at2"/>
<keyword evidence="4" id="KW-1185">Reference proteome</keyword>
<dbReference type="Pfam" id="PF13166">
    <property type="entry name" value="AAA_13"/>
    <property type="match status" value="1"/>
</dbReference>
<dbReference type="InterPro" id="IPR027417">
    <property type="entry name" value="P-loop_NTPase"/>
</dbReference>